<evidence type="ECO:0000259" key="1">
    <source>
        <dbReference type="PROSITE" id="PS51340"/>
    </source>
</evidence>
<dbReference type="InterPro" id="IPR011037">
    <property type="entry name" value="Pyrv_Knase-like_insert_dom_sf"/>
</dbReference>
<organism evidence="2 3">
    <name type="scientific">Streptomyces aquilus</name>
    <dbReference type="NCBI Taxonomy" id="2548456"/>
    <lineage>
        <taxon>Bacteria</taxon>
        <taxon>Bacillati</taxon>
        <taxon>Actinomycetota</taxon>
        <taxon>Actinomycetes</taxon>
        <taxon>Kitasatosporales</taxon>
        <taxon>Streptomycetaceae</taxon>
        <taxon>Streptomyces</taxon>
    </lineage>
</organism>
<proteinExistence type="predicted"/>
<protein>
    <submittedName>
        <fullName evidence="2">MOSC domain-containing protein</fullName>
    </submittedName>
</protein>
<keyword evidence="3" id="KW-1185">Reference proteome</keyword>
<dbReference type="AlphaFoldDB" id="A0A3Q9C217"/>
<evidence type="ECO:0000313" key="2">
    <source>
        <dbReference type="EMBL" id="AZP19841.1"/>
    </source>
</evidence>
<accession>A0A3Q9C217</accession>
<dbReference type="RefSeq" id="WP_126273834.1">
    <property type="nucleotide sequence ID" value="NZ_CP034463.1"/>
</dbReference>
<sequence>MSPAPKAVQLWRYPVKSMGGEQTDRLFLGPSGVVGDREFAVVVAATDRVLTAKREPRLLDATARRHEAGAELTLPDGRRFTTADPDADAILSDWLGQAVGLRRQTGRVHTVEEYRKDPAEPSSLSTFDLPAGKFVDEAPVHLLSEGALRTAGARHPDGTWDVRRFRPNVLLSAPEHGPAEDAFLGTRTAIGNVLLDVTEPTQRCVMVTQPQRNLPKDREILRSLVRASAGTFGVYATVARPGTVLLGDTLAADGVTARELVR</sequence>
<dbReference type="SUPFAM" id="SSF50800">
    <property type="entry name" value="PK beta-barrel domain-like"/>
    <property type="match status" value="1"/>
</dbReference>
<dbReference type="EMBL" id="CP034463">
    <property type="protein sequence ID" value="AZP19841.1"/>
    <property type="molecule type" value="Genomic_DNA"/>
</dbReference>
<evidence type="ECO:0000313" key="3">
    <source>
        <dbReference type="Proteomes" id="UP000280197"/>
    </source>
</evidence>
<dbReference type="KEGG" id="saqu:EJC51_29490"/>
<dbReference type="GO" id="GO:0003824">
    <property type="term" value="F:catalytic activity"/>
    <property type="evidence" value="ECO:0007669"/>
    <property type="project" value="InterPro"/>
</dbReference>
<feature type="domain" description="MOSC" evidence="1">
    <location>
        <begin position="103"/>
        <end position="253"/>
    </location>
</feature>
<dbReference type="Proteomes" id="UP000280197">
    <property type="component" value="Chromosome"/>
</dbReference>
<reference evidence="2 3" key="1">
    <citation type="submission" date="2018-12" db="EMBL/GenBank/DDBJ databases">
        <authorList>
            <person name="Li K."/>
        </authorList>
    </citation>
    <scope>NUCLEOTIDE SEQUENCE [LARGE SCALE GENOMIC DNA]</scope>
    <source>
        <strain evidence="3">CR22</strain>
    </source>
</reference>
<dbReference type="Pfam" id="PF03476">
    <property type="entry name" value="MOSC_N"/>
    <property type="match status" value="1"/>
</dbReference>
<dbReference type="InterPro" id="IPR005302">
    <property type="entry name" value="MoCF_Sase_C"/>
</dbReference>
<dbReference type="Gene3D" id="2.40.33.20">
    <property type="entry name" value="PK beta-barrel domain-like"/>
    <property type="match status" value="1"/>
</dbReference>
<dbReference type="Pfam" id="PF03473">
    <property type="entry name" value="MOSC"/>
    <property type="match status" value="1"/>
</dbReference>
<dbReference type="GO" id="GO:0030151">
    <property type="term" value="F:molybdenum ion binding"/>
    <property type="evidence" value="ECO:0007669"/>
    <property type="project" value="InterPro"/>
</dbReference>
<dbReference type="PROSITE" id="PS51340">
    <property type="entry name" value="MOSC"/>
    <property type="match status" value="1"/>
</dbReference>
<name>A0A3Q9C217_9ACTN</name>
<dbReference type="GO" id="GO:0030170">
    <property type="term" value="F:pyridoxal phosphate binding"/>
    <property type="evidence" value="ECO:0007669"/>
    <property type="project" value="InterPro"/>
</dbReference>
<gene>
    <name evidence="2" type="ORF">EJC51_29490</name>
</gene>
<dbReference type="InterPro" id="IPR005303">
    <property type="entry name" value="MOCOS_middle"/>
</dbReference>